<dbReference type="PROSITE" id="PS51677">
    <property type="entry name" value="NODB"/>
    <property type="match status" value="1"/>
</dbReference>
<gene>
    <name evidence="3" type="ORF">FGM01_00635</name>
</gene>
<dbReference type="Gene3D" id="3.20.20.370">
    <property type="entry name" value="Glycoside hydrolase/deacetylase"/>
    <property type="match status" value="1"/>
</dbReference>
<evidence type="ECO:0000256" key="1">
    <source>
        <dbReference type="SAM" id="Phobius"/>
    </source>
</evidence>
<evidence type="ECO:0000313" key="4">
    <source>
        <dbReference type="Proteomes" id="UP000315131"/>
    </source>
</evidence>
<dbReference type="GO" id="GO:0005975">
    <property type="term" value="P:carbohydrate metabolic process"/>
    <property type="evidence" value="ECO:0007669"/>
    <property type="project" value="InterPro"/>
</dbReference>
<comment type="caution">
    <text evidence="3">The sequence shown here is derived from an EMBL/GenBank/DDBJ whole genome shotgun (WGS) entry which is preliminary data.</text>
</comment>
<dbReference type="InterPro" id="IPR002509">
    <property type="entry name" value="NODB_dom"/>
</dbReference>
<dbReference type="PANTHER" id="PTHR10587:SF137">
    <property type="entry name" value="4-DEOXY-4-FORMAMIDO-L-ARABINOSE-PHOSPHOUNDECAPRENOL DEFORMYLASE ARND-RELATED"/>
    <property type="match status" value="1"/>
</dbReference>
<feature type="transmembrane region" description="Helical" evidence="1">
    <location>
        <begin position="35"/>
        <end position="55"/>
    </location>
</feature>
<keyword evidence="4" id="KW-1185">Reference proteome</keyword>
<dbReference type="GO" id="GO:0016810">
    <property type="term" value="F:hydrolase activity, acting on carbon-nitrogen (but not peptide) bonds"/>
    <property type="evidence" value="ECO:0007669"/>
    <property type="project" value="InterPro"/>
</dbReference>
<dbReference type="EMBL" id="VHSF01000001">
    <property type="protein sequence ID" value="TRO66421.1"/>
    <property type="molecule type" value="Genomic_DNA"/>
</dbReference>
<accession>A0A550I640</accession>
<evidence type="ECO:0000313" key="3">
    <source>
        <dbReference type="EMBL" id="TRO66421.1"/>
    </source>
</evidence>
<dbReference type="AlphaFoldDB" id="A0A550I640"/>
<feature type="transmembrane region" description="Helical" evidence="1">
    <location>
        <begin position="9"/>
        <end position="29"/>
    </location>
</feature>
<name>A0A550I640_9FLAO</name>
<dbReference type="InterPro" id="IPR011330">
    <property type="entry name" value="Glyco_hydro/deAcase_b/a-brl"/>
</dbReference>
<dbReference type="SUPFAM" id="SSF88713">
    <property type="entry name" value="Glycoside hydrolase/deacetylase"/>
    <property type="match status" value="1"/>
</dbReference>
<dbReference type="RefSeq" id="WP_143409190.1">
    <property type="nucleotide sequence ID" value="NZ_VHSF01000001.1"/>
</dbReference>
<protein>
    <submittedName>
        <fullName evidence="3">Polysaccharide deacetylase family protein</fullName>
    </submittedName>
</protein>
<evidence type="ECO:0000259" key="2">
    <source>
        <dbReference type="PROSITE" id="PS51677"/>
    </source>
</evidence>
<dbReference type="Proteomes" id="UP000315131">
    <property type="component" value="Unassembled WGS sequence"/>
</dbReference>
<organism evidence="3 4">
    <name type="scientific">Christiangramia sabulilitoris</name>
    <dbReference type="NCBI Taxonomy" id="2583991"/>
    <lineage>
        <taxon>Bacteria</taxon>
        <taxon>Pseudomonadati</taxon>
        <taxon>Bacteroidota</taxon>
        <taxon>Flavobacteriia</taxon>
        <taxon>Flavobacteriales</taxon>
        <taxon>Flavobacteriaceae</taxon>
        <taxon>Christiangramia</taxon>
    </lineage>
</organism>
<proteinExistence type="predicted"/>
<dbReference type="CDD" id="cd10917">
    <property type="entry name" value="CE4_NodB_like_6s_7s"/>
    <property type="match status" value="1"/>
</dbReference>
<dbReference type="Pfam" id="PF01522">
    <property type="entry name" value="Polysacc_deac_1"/>
    <property type="match status" value="1"/>
</dbReference>
<sequence length="256" mass="29317">MSHRTIKILFFLAIIVAGILFYLEIWPIWPVPVIGMMYLLLMLVLSSNVGLNFFVQAYNQNPDFPVNAVALSFDDGPVENTIKILDILDKHNAKAAFFCIGSNIEKYPEIFQEIINRGHIVGNHTYSHTRRMGFLSTKRIVEEIEKCNKIAEKTAGIKLNLFRPPFGIINPKTAKALKTTGHRVVGWNVRPYDAITKSPEKIIHRITRNLKKGDLILLHDNMPKTSDILEQLLVILEQQNFRTVRPDILFDIHAYN</sequence>
<dbReference type="InterPro" id="IPR050248">
    <property type="entry name" value="Polysacc_deacetylase_ArnD"/>
</dbReference>
<dbReference type="OrthoDB" id="9812065at2"/>
<keyword evidence="1" id="KW-1133">Transmembrane helix</keyword>
<dbReference type="PANTHER" id="PTHR10587">
    <property type="entry name" value="GLYCOSYL TRANSFERASE-RELATED"/>
    <property type="match status" value="1"/>
</dbReference>
<keyword evidence="1" id="KW-0472">Membrane</keyword>
<feature type="domain" description="NodB homology" evidence="2">
    <location>
        <begin position="67"/>
        <end position="244"/>
    </location>
</feature>
<keyword evidence="1" id="KW-0812">Transmembrane</keyword>
<reference evidence="3 4" key="1">
    <citation type="submission" date="2019-06" db="EMBL/GenBank/DDBJ databases">
        <title>Gramella sabulilitoris sp. nov., isolated from a marine sand.</title>
        <authorList>
            <person name="Yoon J.-H."/>
        </authorList>
    </citation>
    <scope>NUCLEOTIDE SEQUENCE [LARGE SCALE GENOMIC DNA]</scope>
    <source>
        <strain evidence="3 4">HSMS-1</strain>
    </source>
</reference>